<protein>
    <submittedName>
        <fullName evidence="1">Uncharacterized protein</fullName>
    </submittedName>
</protein>
<accession>A0A7J6UZQ8</accession>
<keyword evidence="2" id="KW-1185">Reference proteome</keyword>
<reference evidence="1 2" key="1">
    <citation type="submission" date="2020-06" db="EMBL/GenBank/DDBJ databases">
        <title>Transcriptomic and genomic resources for Thalictrum thalictroides and T. hernandezii: Facilitating candidate gene discovery in an emerging model plant lineage.</title>
        <authorList>
            <person name="Arias T."/>
            <person name="Riano-Pachon D.M."/>
            <person name="Di Stilio V.S."/>
        </authorList>
    </citation>
    <scope>NUCLEOTIDE SEQUENCE [LARGE SCALE GENOMIC DNA]</scope>
    <source>
        <strain evidence="2">cv. WT478/WT964</strain>
        <tissue evidence="1">Leaves</tissue>
    </source>
</reference>
<name>A0A7J6UZQ8_THATH</name>
<sequence>MLQPLYGEANQFSSGPASEKKLQEWSEQIGSDVPFFFPHVAAYYCARRGEAECQLCGCEGNTAYGCPLLYAPCIIPGCQGIMKLYTEIGDDKQEVKYLICQYDLCPGQVFLKRSSNGEEDLDETED</sequence>
<organism evidence="1 2">
    <name type="scientific">Thalictrum thalictroides</name>
    <name type="common">Rue-anemone</name>
    <name type="synonym">Anemone thalictroides</name>
    <dbReference type="NCBI Taxonomy" id="46969"/>
    <lineage>
        <taxon>Eukaryota</taxon>
        <taxon>Viridiplantae</taxon>
        <taxon>Streptophyta</taxon>
        <taxon>Embryophyta</taxon>
        <taxon>Tracheophyta</taxon>
        <taxon>Spermatophyta</taxon>
        <taxon>Magnoliopsida</taxon>
        <taxon>Ranunculales</taxon>
        <taxon>Ranunculaceae</taxon>
        <taxon>Thalictroideae</taxon>
        <taxon>Thalictrum</taxon>
    </lineage>
</organism>
<dbReference type="Proteomes" id="UP000554482">
    <property type="component" value="Unassembled WGS sequence"/>
</dbReference>
<dbReference type="EMBL" id="JABWDY010041313">
    <property type="protein sequence ID" value="KAF5177505.1"/>
    <property type="molecule type" value="Genomic_DNA"/>
</dbReference>
<dbReference type="AlphaFoldDB" id="A0A7J6UZQ8"/>
<evidence type="ECO:0000313" key="1">
    <source>
        <dbReference type="EMBL" id="KAF5177505.1"/>
    </source>
</evidence>
<comment type="caution">
    <text evidence="1">The sequence shown here is derived from an EMBL/GenBank/DDBJ whole genome shotgun (WGS) entry which is preliminary data.</text>
</comment>
<evidence type="ECO:0000313" key="2">
    <source>
        <dbReference type="Proteomes" id="UP000554482"/>
    </source>
</evidence>
<dbReference type="OrthoDB" id="1711885at2759"/>
<proteinExistence type="predicted"/>
<gene>
    <name evidence="1" type="ORF">FRX31_032910</name>
</gene>